<protein>
    <submittedName>
        <fullName evidence="2">Amine oxidase</fullName>
    </submittedName>
</protein>
<accession>A0A2W5PZY3</accession>
<reference evidence="2 3" key="1">
    <citation type="submission" date="2017-08" db="EMBL/GenBank/DDBJ databases">
        <title>Infants hospitalized years apart are colonized by the same room-sourced microbial strains.</title>
        <authorList>
            <person name="Brooks B."/>
            <person name="Olm M.R."/>
            <person name="Firek B.A."/>
            <person name="Baker R."/>
            <person name="Thomas B.C."/>
            <person name="Morowitz M.J."/>
            <person name="Banfield J.F."/>
        </authorList>
    </citation>
    <scope>NUCLEOTIDE SEQUENCE [LARGE SCALE GENOMIC DNA]</scope>
    <source>
        <strain evidence="2">S2_005_003_R2_41</strain>
    </source>
</reference>
<sequence length="446" mass="49066">MHVIVAGAGIAGLGAAWRLREEGHRVTLVEQGAEVGGRCRSVPWHGLWPVTGAFAFLGAEGNLVDLSKKLGLYTPESVVDLTAAHRWNVLIDRREVVDFGAFDLMAAARHPRIPFAEKARLLTTLPKLVRQMMAADPEDIASVADFDDVSACDYFRRHSPTFVDYFLEPCMGMFCGYAEEDFSLAWTVWSSTGRLSWAGDSGMWTFRERGAGRLTWALGEHFAQDPGTALRLRHTLTQLEFDDAGVSAQALGPQGPVSIRADAAVVALPGHRVAPVMRGLDDARRAFFDQIDYAGHHILYYLLDRPRGELLDTYVLPAADGFRRTGNLRFTDLGDGRTFAHAQWKEPGCRQHADAAPQELLDLAWADMLDAVPALRGTRVIDRLASPQPAAICKRPVGYIAALRRWRELGPLPRVAFCGDYLSNSTVGQSHASGVRETEALMARCS</sequence>
<evidence type="ECO:0000313" key="2">
    <source>
        <dbReference type="EMBL" id="PZQ70836.1"/>
    </source>
</evidence>
<dbReference type="SUPFAM" id="SSF51905">
    <property type="entry name" value="FAD/NAD(P)-binding domain"/>
    <property type="match status" value="1"/>
</dbReference>
<dbReference type="AlphaFoldDB" id="A0A2W5PZY3"/>
<dbReference type="PANTHER" id="PTHR42923">
    <property type="entry name" value="PROTOPORPHYRINOGEN OXIDASE"/>
    <property type="match status" value="1"/>
</dbReference>
<dbReference type="Proteomes" id="UP000249135">
    <property type="component" value="Unassembled WGS sequence"/>
</dbReference>
<dbReference type="Gene3D" id="3.50.50.60">
    <property type="entry name" value="FAD/NAD(P)-binding domain"/>
    <property type="match status" value="1"/>
</dbReference>
<comment type="caution">
    <text evidence="2">The sequence shown here is derived from an EMBL/GenBank/DDBJ whole genome shotgun (WGS) entry which is preliminary data.</text>
</comment>
<proteinExistence type="predicted"/>
<dbReference type="EMBL" id="QFPP01000258">
    <property type="protein sequence ID" value="PZQ70836.1"/>
    <property type="molecule type" value="Genomic_DNA"/>
</dbReference>
<organism evidence="2 3">
    <name type="scientific">Variovorax paradoxus</name>
    <dbReference type="NCBI Taxonomy" id="34073"/>
    <lineage>
        <taxon>Bacteria</taxon>
        <taxon>Pseudomonadati</taxon>
        <taxon>Pseudomonadota</taxon>
        <taxon>Betaproteobacteria</taxon>
        <taxon>Burkholderiales</taxon>
        <taxon>Comamonadaceae</taxon>
        <taxon>Variovorax</taxon>
    </lineage>
</organism>
<dbReference type="Pfam" id="PF01593">
    <property type="entry name" value="Amino_oxidase"/>
    <property type="match status" value="1"/>
</dbReference>
<dbReference type="InterPro" id="IPR050464">
    <property type="entry name" value="Zeta_carotene_desat/Oxidored"/>
</dbReference>
<evidence type="ECO:0000259" key="1">
    <source>
        <dbReference type="Pfam" id="PF01593"/>
    </source>
</evidence>
<dbReference type="InterPro" id="IPR036188">
    <property type="entry name" value="FAD/NAD-bd_sf"/>
</dbReference>
<name>A0A2W5PZY3_VARPD</name>
<evidence type="ECO:0000313" key="3">
    <source>
        <dbReference type="Proteomes" id="UP000249135"/>
    </source>
</evidence>
<feature type="domain" description="Amine oxidase" evidence="1">
    <location>
        <begin position="10"/>
        <end position="441"/>
    </location>
</feature>
<dbReference type="PANTHER" id="PTHR42923:SF46">
    <property type="entry name" value="AMINE OXIDASE"/>
    <property type="match status" value="1"/>
</dbReference>
<gene>
    <name evidence="2" type="ORF">DI563_18040</name>
</gene>
<dbReference type="InterPro" id="IPR002937">
    <property type="entry name" value="Amino_oxidase"/>
</dbReference>
<dbReference type="GO" id="GO:0016491">
    <property type="term" value="F:oxidoreductase activity"/>
    <property type="evidence" value="ECO:0007669"/>
    <property type="project" value="InterPro"/>
</dbReference>